<organism evidence="2 3">
    <name type="scientific">Prorocentrum cordatum</name>
    <dbReference type="NCBI Taxonomy" id="2364126"/>
    <lineage>
        <taxon>Eukaryota</taxon>
        <taxon>Sar</taxon>
        <taxon>Alveolata</taxon>
        <taxon>Dinophyceae</taxon>
        <taxon>Prorocentrales</taxon>
        <taxon>Prorocentraceae</taxon>
        <taxon>Prorocentrum</taxon>
    </lineage>
</organism>
<name>A0ABN9PYJ6_9DINO</name>
<evidence type="ECO:0000256" key="1">
    <source>
        <dbReference type="SAM" id="MobiDB-lite"/>
    </source>
</evidence>
<feature type="region of interest" description="Disordered" evidence="1">
    <location>
        <begin position="1"/>
        <end position="45"/>
    </location>
</feature>
<proteinExistence type="predicted"/>
<reference evidence="2" key="1">
    <citation type="submission" date="2023-10" db="EMBL/GenBank/DDBJ databases">
        <authorList>
            <person name="Chen Y."/>
            <person name="Shah S."/>
            <person name="Dougan E. K."/>
            <person name="Thang M."/>
            <person name="Chan C."/>
        </authorList>
    </citation>
    <scope>NUCLEOTIDE SEQUENCE [LARGE SCALE GENOMIC DNA]</scope>
</reference>
<evidence type="ECO:0000313" key="2">
    <source>
        <dbReference type="EMBL" id="CAK0798398.1"/>
    </source>
</evidence>
<feature type="non-terminal residue" evidence="2">
    <location>
        <position position="1"/>
    </location>
</feature>
<dbReference type="Proteomes" id="UP001189429">
    <property type="component" value="Unassembled WGS sequence"/>
</dbReference>
<gene>
    <name evidence="2" type="ORF">PCOR1329_LOCUS7166</name>
</gene>
<evidence type="ECO:0000313" key="3">
    <source>
        <dbReference type="Proteomes" id="UP001189429"/>
    </source>
</evidence>
<accession>A0ABN9PYJ6</accession>
<sequence length="115" mass="12451">RGAGVPRGAADRDARQFRPGACEGQGEGAHRRRGPRRRNGAEWEGQHPMFMDLEHDLRLKVEIVGRSHAAYDCYPEGWPQGRRGPNLQSFAASELLATGAASRSGCLVVGSRGGQ</sequence>
<keyword evidence="3" id="KW-1185">Reference proteome</keyword>
<feature type="non-terminal residue" evidence="2">
    <location>
        <position position="115"/>
    </location>
</feature>
<protein>
    <submittedName>
        <fullName evidence="2">Uncharacterized protein</fullName>
    </submittedName>
</protein>
<comment type="caution">
    <text evidence="2">The sequence shown here is derived from an EMBL/GenBank/DDBJ whole genome shotgun (WGS) entry which is preliminary data.</text>
</comment>
<dbReference type="EMBL" id="CAUYUJ010001936">
    <property type="protein sequence ID" value="CAK0798398.1"/>
    <property type="molecule type" value="Genomic_DNA"/>
</dbReference>